<sequence length="185" mass="21101">MAVELHRESRMTAQEKRNLRRILIALATVTADAEPHDSDEEWDEWDEVLDELWDDSDLDFDEYDSEEDEMTESENQFTNQEERPDARSRQTTISGEESDNLLNSNGCGRDSGEPKEELDESRRNHSYPPLMAFHEASNARQPPSGQSDEPPADRTFTGRVFSPPLTMVIGPIYQRPDTPDESAAN</sequence>
<evidence type="ECO:0000256" key="1">
    <source>
        <dbReference type="SAM" id="MobiDB-lite"/>
    </source>
</evidence>
<dbReference type="HOGENOM" id="CLU_1461465_0_0_1"/>
<name>S7RQF5_GLOTA</name>
<dbReference type="AlphaFoldDB" id="S7RQF5"/>
<feature type="compositionally biased region" description="Polar residues" evidence="1">
    <location>
        <begin position="138"/>
        <end position="147"/>
    </location>
</feature>
<protein>
    <submittedName>
        <fullName evidence="2">Uncharacterized protein</fullName>
    </submittedName>
</protein>
<dbReference type="RefSeq" id="XP_007866285.1">
    <property type="nucleotide sequence ID" value="XM_007868094.1"/>
</dbReference>
<keyword evidence="3" id="KW-1185">Reference proteome</keyword>
<dbReference type="Proteomes" id="UP000030669">
    <property type="component" value="Unassembled WGS sequence"/>
</dbReference>
<evidence type="ECO:0000313" key="3">
    <source>
        <dbReference type="Proteomes" id="UP000030669"/>
    </source>
</evidence>
<feature type="compositionally biased region" description="Acidic residues" evidence="1">
    <location>
        <begin position="56"/>
        <end position="72"/>
    </location>
</feature>
<accession>S7RQF5</accession>
<feature type="compositionally biased region" description="Basic and acidic residues" evidence="1">
    <location>
        <begin position="110"/>
        <end position="123"/>
    </location>
</feature>
<dbReference type="EMBL" id="KB469302">
    <property type="protein sequence ID" value="EPQ55119.1"/>
    <property type="molecule type" value="Genomic_DNA"/>
</dbReference>
<reference evidence="2 3" key="1">
    <citation type="journal article" date="2012" name="Science">
        <title>The Paleozoic origin of enzymatic lignin decomposition reconstructed from 31 fungal genomes.</title>
        <authorList>
            <person name="Floudas D."/>
            <person name="Binder M."/>
            <person name="Riley R."/>
            <person name="Barry K."/>
            <person name="Blanchette R.A."/>
            <person name="Henrissat B."/>
            <person name="Martinez A.T."/>
            <person name="Otillar R."/>
            <person name="Spatafora J.W."/>
            <person name="Yadav J.S."/>
            <person name="Aerts A."/>
            <person name="Benoit I."/>
            <person name="Boyd A."/>
            <person name="Carlson A."/>
            <person name="Copeland A."/>
            <person name="Coutinho P.M."/>
            <person name="de Vries R.P."/>
            <person name="Ferreira P."/>
            <person name="Findley K."/>
            <person name="Foster B."/>
            <person name="Gaskell J."/>
            <person name="Glotzer D."/>
            <person name="Gorecki P."/>
            <person name="Heitman J."/>
            <person name="Hesse C."/>
            <person name="Hori C."/>
            <person name="Igarashi K."/>
            <person name="Jurgens J.A."/>
            <person name="Kallen N."/>
            <person name="Kersten P."/>
            <person name="Kohler A."/>
            <person name="Kuees U."/>
            <person name="Kumar T.K.A."/>
            <person name="Kuo A."/>
            <person name="LaButti K."/>
            <person name="Larrondo L.F."/>
            <person name="Lindquist E."/>
            <person name="Ling A."/>
            <person name="Lombard V."/>
            <person name="Lucas S."/>
            <person name="Lundell T."/>
            <person name="Martin R."/>
            <person name="McLaughlin D.J."/>
            <person name="Morgenstern I."/>
            <person name="Morin E."/>
            <person name="Murat C."/>
            <person name="Nagy L.G."/>
            <person name="Nolan M."/>
            <person name="Ohm R.A."/>
            <person name="Patyshakuliyeva A."/>
            <person name="Rokas A."/>
            <person name="Ruiz-Duenas F.J."/>
            <person name="Sabat G."/>
            <person name="Salamov A."/>
            <person name="Samejima M."/>
            <person name="Schmutz J."/>
            <person name="Slot J.C."/>
            <person name="St John F."/>
            <person name="Stenlid J."/>
            <person name="Sun H."/>
            <person name="Sun S."/>
            <person name="Syed K."/>
            <person name="Tsang A."/>
            <person name="Wiebenga A."/>
            <person name="Young D."/>
            <person name="Pisabarro A."/>
            <person name="Eastwood D.C."/>
            <person name="Martin F."/>
            <person name="Cullen D."/>
            <person name="Grigoriev I.V."/>
            <person name="Hibbett D.S."/>
        </authorList>
    </citation>
    <scope>NUCLEOTIDE SEQUENCE [LARGE SCALE GENOMIC DNA]</scope>
    <source>
        <strain evidence="2 3">ATCC 11539</strain>
    </source>
</reference>
<gene>
    <name evidence="2" type="ORF">GLOTRDRAFT_129411</name>
</gene>
<dbReference type="GeneID" id="19301931"/>
<proteinExistence type="predicted"/>
<feature type="compositionally biased region" description="Polar residues" evidence="1">
    <location>
        <begin position="89"/>
        <end position="106"/>
    </location>
</feature>
<organism evidence="2 3">
    <name type="scientific">Gloeophyllum trabeum (strain ATCC 11539 / FP-39264 / Madison 617)</name>
    <name type="common">Brown rot fungus</name>
    <dbReference type="NCBI Taxonomy" id="670483"/>
    <lineage>
        <taxon>Eukaryota</taxon>
        <taxon>Fungi</taxon>
        <taxon>Dikarya</taxon>
        <taxon>Basidiomycota</taxon>
        <taxon>Agaricomycotina</taxon>
        <taxon>Agaricomycetes</taxon>
        <taxon>Gloeophyllales</taxon>
        <taxon>Gloeophyllaceae</taxon>
        <taxon>Gloeophyllum</taxon>
    </lineage>
</organism>
<dbReference type="KEGG" id="gtr:GLOTRDRAFT_129411"/>
<evidence type="ECO:0000313" key="2">
    <source>
        <dbReference type="EMBL" id="EPQ55119.1"/>
    </source>
</evidence>
<feature type="region of interest" description="Disordered" evidence="1">
    <location>
        <begin position="56"/>
        <end position="163"/>
    </location>
</feature>